<dbReference type="Proteomes" id="UP000433089">
    <property type="component" value="Unassembled WGS sequence"/>
</dbReference>
<evidence type="ECO:0008006" key="4">
    <source>
        <dbReference type="Google" id="ProtNLM"/>
    </source>
</evidence>
<organism evidence="2 3">
    <name type="scientific">Bacillus altitudinis</name>
    <dbReference type="NCBI Taxonomy" id="293387"/>
    <lineage>
        <taxon>Bacteria</taxon>
        <taxon>Bacillati</taxon>
        <taxon>Bacillota</taxon>
        <taxon>Bacilli</taxon>
        <taxon>Bacillales</taxon>
        <taxon>Bacillaceae</taxon>
        <taxon>Bacillus</taxon>
    </lineage>
</organism>
<feature type="chain" id="PRO_5024855287" description="Lipoprotein" evidence="1">
    <location>
        <begin position="25"/>
        <end position="188"/>
    </location>
</feature>
<gene>
    <name evidence="2" type="ORF">BACI348_50872</name>
</gene>
<reference evidence="2 3" key="1">
    <citation type="submission" date="2019-10" db="EMBL/GenBank/DDBJ databases">
        <authorList>
            <person name="Karimi E."/>
        </authorList>
    </citation>
    <scope>NUCLEOTIDE SEQUENCE [LARGE SCALE GENOMIC DNA]</scope>
    <source>
        <strain evidence="2">Bacillus sp. 348</strain>
    </source>
</reference>
<proteinExistence type="predicted"/>
<keyword evidence="1" id="KW-0732">Signal</keyword>
<dbReference type="RefSeq" id="WP_052472206.1">
    <property type="nucleotide sequence ID" value="NZ_CP063360.1"/>
</dbReference>
<sequence length="188" mass="20772">MRKFVILTLIFSLCSCMFNSEVKASVQLSSDVEGFHSVKAILQAIEEIPEYIIDEGSVKTARWIEENSGLKTTIQGERLLFDLNEKKEIGIKNINIPACVGAIGVAIISNGIPISKILKLKKAIGMFGGTIKLVESIKYFYDQYRKQGNSRKVALKKASQKVSNQVDKNLRPALLDFFNISAVIGACT</sequence>
<feature type="signal peptide" evidence="1">
    <location>
        <begin position="1"/>
        <end position="24"/>
    </location>
</feature>
<evidence type="ECO:0000313" key="3">
    <source>
        <dbReference type="Proteomes" id="UP000433089"/>
    </source>
</evidence>
<protein>
    <recommendedName>
        <fullName evidence="4">Lipoprotein</fullName>
    </recommendedName>
</protein>
<dbReference type="PROSITE" id="PS51257">
    <property type="entry name" value="PROKAR_LIPOPROTEIN"/>
    <property type="match status" value="1"/>
</dbReference>
<dbReference type="EMBL" id="CABWLH010000010">
    <property type="protein sequence ID" value="VXC32441.1"/>
    <property type="molecule type" value="Genomic_DNA"/>
</dbReference>
<evidence type="ECO:0000256" key="1">
    <source>
        <dbReference type="SAM" id="SignalP"/>
    </source>
</evidence>
<accession>A0A653XQR3</accession>
<evidence type="ECO:0000313" key="2">
    <source>
        <dbReference type="EMBL" id="VXC32441.1"/>
    </source>
</evidence>
<dbReference type="AlphaFoldDB" id="A0A653XQR3"/>
<name>A0A653XQR3_BACAB</name>